<dbReference type="Pfam" id="PF01569">
    <property type="entry name" value="PAP2"/>
    <property type="match status" value="1"/>
</dbReference>
<dbReference type="KEGG" id="lbt:AYR52_10495"/>
<dbReference type="PANTHER" id="PTHR14969:SF13">
    <property type="entry name" value="AT30094P"/>
    <property type="match status" value="1"/>
</dbReference>
<gene>
    <name evidence="3" type="ORF">AYR53_02825</name>
</gene>
<dbReference type="GeneID" id="42981171"/>
<dbReference type="STRING" id="375175.AYR53_02825"/>
<evidence type="ECO:0000313" key="3">
    <source>
        <dbReference type="EMBL" id="ANK61791.1"/>
    </source>
</evidence>
<dbReference type="SUPFAM" id="SSF48317">
    <property type="entry name" value="Acid phosphatase/Vanadium-dependent haloperoxidase"/>
    <property type="match status" value="1"/>
</dbReference>
<accession>A0A192H1G9</accession>
<reference evidence="3 4" key="1">
    <citation type="submission" date="2016-03" db="EMBL/GenBank/DDBJ databases">
        <title>Pediococcus and Lactobacillus from brewery environment - whole genome sequencing and assembly.</title>
        <authorList>
            <person name="Behr J."/>
            <person name="Geissler A.J."/>
            <person name="Vogel R.F."/>
        </authorList>
    </citation>
    <scope>NUCLEOTIDE SEQUENCE [LARGE SCALE GENOMIC DNA]</scope>
    <source>
        <strain evidence="3 4">TMW 1.1989</strain>
    </source>
</reference>
<evidence type="ECO:0000313" key="4">
    <source>
        <dbReference type="Proteomes" id="UP000078582"/>
    </source>
</evidence>
<feature type="transmembrane region" description="Helical" evidence="1">
    <location>
        <begin position="128"/>
        <end position="149"/>
    </location>
</feature>
<dbReference type="InterPro" id="IPR036938">
    <property type="entry name" value="PAP2/HPO_sf"/>
</dbReference>
<feature type="domain" description="Phosphatidic acid phosphatase type 2/haloperoxidase" evidence="2">
    <location>
        <begin position="61"/>
        <end position="172"/>
    </location>
</feature>
<keyword evidence="1" id="KW-1133">Transmembrane helix</keyword>
<dbReference type="InterPro" id="IPR000326">
    <property type="entry name" value="PAP2/HPO"/>
</dbReference>
<evidence type="ECO:0000256" key="1">
    <source>
        <dbReference type="SAM" id="Phobius"/>
    </source>
</evidence>
<dbReference type="Gene3D" id="1.20.144.10">
    <property type="entry name" value="Phosphatidic acid phosphatase type 2/haloperoxidase"/>
    <property type="match status" value="2"/>
</dbReference>
<keyword evidence="4" id="KW-1185">Reference proteome</keyword>
<name>A0A192H1G9_9LACO</name>
<keyword evidence="1" id="KW-0472">Membrane</keyword>
<protein>
    <recommendedName>
        <fullName evidence="2">Phosphatidic acid phosphatase type 2/haloperoxidase domain-containing protein</fullName>
    </recommendedName>
</protein>
<dbReference type="Proteomes" id="UP000078582">
    <property type="component" value="Chromosome"/>
</dbReference>
<feature type="transmembrane region" description="Helical" evidence="1">
    <location>
        <begin position="103"/>
        <end position="122"/>
    </location>
</feature>
<dbReference type="CDD" id="cd03392">
    <property type="entry name" value="PAP2_like_2"/>
    <property type="match status" value="1"/>
</dbReference>
<dbReference type="AlphaFoldDB" id="A0A192H1G9"/>
<feature type="transmembrane region" description="Helical" evidence="1">
    <location>
        <begin position="60"/>
        <end position="82"/>
    </location>
</feature>
<dbReference type="EMBL" id="CP014873">
    <property type="protein sequence ID" value="ANK61791.1"/>
    <property type="molecule type" value="Genomic_DNA"/>
</dbReference>
<dbReference type="SMART" id="SM00014">
    <property type="entry name" value="acidPPc"/>
    <property type="match status" value="1"/>
</dbReference>
<proteinExistence type="predicted"/>
<evidence type="ECO:0000259" key="2">
    <source>
        <dbReference type="SMART" id="SM00014"/>
    </source>
</evidence>
<feature type="transmembrane region" description="Helical" evidence="1">
    <location>
        <begin position="32"/>
        <end position="54"/>
    </location>
</feature>
<dbReference type="RefSeq" id="WP_068225953.1">
    <property type="nucleotide sequence ID" value="NZ_CP014623.1"/>
</dbReference>
<feature type="transmembrane region" description="Helical" evidence="1">
    <location>
        <begin position="161"/>
        <end position="179"/>
    </location>
</feature>
<sequence length="195" mass="22020">MEPFWLTNFDTNIQQLLAGLVNPTRTQIFSTLAFFGSPAVDVVLTLLLAGAFWIRRDWLIAVWIALAQLGGDAVTFVVKELVRRPRPLGQLIKDTGFGYPSGHTFSTAILVLTILFIIVPLLEDQEVQLLVSLLAIVWFGVVAFSRVYLRDHFPSDVLASLLLAIAWWEVARVAYIYYLESDFKFLKTNLMKGEN</sequence>
<dbReference type="OrthoDB" id="9789113at2"/>
<keyword evidence="1" id="KW-0812">Transmembrane</keyword>
<dbReference type="PANTHER" id="PTHR14969">
    <property type="entry name" value="SPHINGOSINE-1-PHOSPHATE PHOSPHOHYDROLASE"/>
    <property type="match status" value="1"/>
</dbReference>
<organism evidence="3 4">
    <name type="scientific">Loigolactobacillus backii</name>
    <dbReference type="NCBI Taxonomy" id="375175"/>
    <lineage>
        <taxon>Bacteria</taxon>
        <taxon>Bacillati</taxon>
        <taxon>Bacillota</taxon>
        <taxon>Bacilli</taxon>
        <taxon>Lactobacillales</taxon>
        <taxon>Lactobacillaceae</taxon>
        <taxon>Loigolactobacillus</taxon>
    </lineage>
</organism>